<feature type="transmembrane region" description="Helical" evidence="9">
    <location>
        <begin position="219"/>
        <end position="241"/>
    </location>
</feature>
<feature type="transmembrane region" description="Helical" evidence="9">
    <location>
        <begin position="188"/>
        <end position="207"/>
    </location>
</feature>
<dbReference type="AlphaFoldDB" id="H6RU96"/>
<evidence type="ECO:0000256" key="8">
    <source>
        <dbReference type="SAM" id="MobiDB-lite"/>
    </source>
</evidence>
<keyword evidence="5 9" id="KW-0812">Transmembrane</keyword>
<reference evidence="10 11" key="1">
    <citation type="journal article" date="2012" name="J. Bacteriol.">
        <title>Genome Sequence of Blastococcus saxobsidens DD2, a Stone-Inhabiting Bacterium.</title>
        <authorList>
            <person name="Chouaia B."/>
            <person name="Crotti E."/>
            <person name="Brusetti L."/>
            <person name="Daffonchio D."/>
            <person name="Essoussi I."/>
            <person name="Nouioui I."/>
            <person name="Sbissi I."/>
            <person name="Ghodhbane-Gtari F."/>
            <person name="Gtari M."/>
            <person name="Vacherie B."/>
            <person name="Barbe V."/>
            <person name="Medigue C."/>
            <person name="Gury J."/>
            <person name="Pujic P."/>
            <person name="Normand P."/>
        </authorList>
    </citation>
    <scope>NUCLEOTIDE SEQUENCE [LARGE SCALE GENOMIC DNA]</scope>
    <source>
        <strain evidence="10 11">DD2</strain>
    </source>
</reference>
<dbReference type="Gene3D" id="1.10.3470.10">
    <property type="entry name" value="ABC transporter involved in vitamin B12 uptake, BtuC"/>
    <property type="match status" value="1"/>
</dbReference>
<dbReference type="GO" id="GO:0033214">
    <property type="term" value="P:siderophore-iron import into cell"/>
    <property type="evidence" value="ECO:0007669"/>
    <property type="project" value="TreeGrafter"/>
</dbReference>
<evidence type="ECO:0000256" key="3">
    <source>
        <dbReference type="ARBA" id="ARBA00022448"/>
    </source>
</evidence>
<dbReference type="PANTHER" id="PTHR30472:SF1">
    <property type="entry name" value="FE(3+) DICITRATE TRANSPORT SYSTEM PERMEASE PROTEIN FECC-RELATED"/>
    <property type="match status" value="1"/>
</dbReference>
<dbReference type="EMBL" id="FO117623">
    <property type="protein sequence ID" value="CCG05703.1"/>
    <property type="molecule type" value="Genomic_DNA"/>
</dbReference>
<dbReference type="SUPFAM" id="SSF81345">
    <property type="entry name" value="ABC transporter involved in vitamin B12 uptake, BtuC"/>
    <property type="match status" value="1"/>
</dbReference>
<gene>
    <name evidence="10" type="primary">fecC</name>
    <name evidence="10" type="ordered locus">BLASA_4928</name>
</gene>
<evidence type="ECO:0000256" key="4">
    <source>
        <dbReference type="ARBA" id="ARBA00022475"/>
    </source>
</evidence>
<keyword evidence="6 9" id="KW-1133">Transmembrane helix</keyword>
<dbReference type="GO" id="GO:0022857">
    <property type="term" value="F:transmembrane transporter activity"/>
    <property type="evidence" value="ECO:0007669"/>
    <property type="project" value="InterPro"/>
</dbReference>
<keyword evidence="11" id="KW-1185">Reference proteome</keyword>
<feature type="compositionally biased region" description="Low complexity" evidence="8">
    <location>
        <begin position="7"/>
        <end position="20"/>
    </location>
</feature>
<feature type="transmembrane region" description="Helical" evidence="9">
    <location>
        <begin position="354"/>
        <end position="372"/>
    </location>
</feature>
<comment type="similarity">
    <text evidence="2">Belongs to the binding-protein-dependent transport system permease family. FecCD subfamily.</text>
</comment>
<keyword evidence="3" id="KW-0813">Transport</keyword>
<dbReference type="eggNOG" id="COG0609">
    <property type="taxonomic scope" value="Bacteria"/>
</dbReference>
<dbReference type="GO" id="GO:0005886">
    <property type="term" value="C:plasma membrane"/>
    <property type="evidence" value="ECO:0007669"/>
    <property type="project" value="UniProtKB-SubCell"/>
</dbReference>
<feature type="transmembrane region" description="Helical" evidence="9">
    <location>
        <begin position="163"/>
        <end position="182"/>
    </location>
</feature>
<keyword evidence="4" id="KW-1003">Cell membrane</keyword>
<protein>
    <submittedName>
        <fullName evidence="10">Iron-dicitrate transporter subunit membrane component of ABC superfamily</fullName>
    </submittedName>
</protein>
<dbReference type="CDD" id="cd06550">
    <property type="entry name" value="TM_ABC_iron-siderophores_like"/>
    <property type="match status" value="1"/>
</dbReference>
<evidence type="ECO:0000256" key="9">
    <source>
        <dbReference type="SAM" id="Phobius"/>
    </source>
</evidence>
<evidence type="ECO:0000256" key="1">
    <source>
        <dbReference type="ARBA" id="ARBA00004651"/>
    </source>
</evidence>
<dbReference type="HOGENOM" id="CLU_013016_1_0_11"/>
<dbReference type="PANTHER" id="PTHR30472">
    <property type="entry name" value="FERRIC ENTEROBACTIN TRANSPORT SYSTEM PERMEASE PROTEIN"/>
    <property type="match status" value="1"/>
</dbReference>
<dbReference type="Proteomes" id="UP000007517">
    <property type="component" value="Chromosome"/>
</dbReference>
<evidence type="ECO:0000313" key="10">
    <source>
        <dbReference type="EMBL" id="CCG05703.1"/>
    </source>
</evidence>
<evidence type="ECO:0000256" key="7">
    <source>
        <dbReference type="ARBA" id="ARBA00023136"/>
    </source>
</evidence>
<dbReference type="STRING" id="1146883.BLASA_4928"/>
<dbReference type="InterPro" id="IPR000522">
    <property type="entry name" value="ABC_transptr_permease_BtuC"/>
</dbReference>
<dbReference type="OrthoDB" id="9782305at2"/>
<reference evidence="11" key="2">
    <citation type="submission" date="2012-02" db="EMBL/GenBank/DDBJ databases">
        <title>Complete genome sequence of Blastococcus saxobsidens strain DD2.</title>
        <authorList>
            <person name="Genoscope."/>
        </authorList>
    </citation>
    <scope>NUCLEOTIDE SEQUENCE [LARGE SCALE GENOMIC DNA]</scope>
    <source>
        <strain evidence="11">DD2</strain>
    </source>
</reference>
<proteinExistence type="inferred from homology"/>
<dbReference type="InterPro" id="IPR037294">
    <property type="entry name" value="ABC_BtuC-like"/>
</dbReference>
<feature type="transmembrane region" description="Helical" evidence="9">
    <location>
        <begin position="310"/>
        <end position="334"/>
    </location>
</feature>
<feature type="transmembrane region" description="Helical" evidence="9">
    <location>
        <begin position="75"/>
        <end position="96"/>
    </location>
</feature>
<feature type="transmembrane region" description="Helical" evidence="9">
    <location>
        <begin position="379"/>
        <end position="396"/>
    </location>
</feature>
<dbReference type="Pfam" id="PF01032">
    <property type="entry name" value="FecCD"/>
    <property type="match status" value="1"/>
</dbReference>
<evidence type="ECO:0000256" key="6">
    <source>
        <dbReference type="ARBA" id="ARBA00022989"/>
    </source>
</evidence>
<organism evidence="10 11">
    <name type="scientific">Blastococcus saxobsidens (strain DD2)</name>
    <dbReference type="NCBI Taxonomy" id="1146883"/>
    <lineage>
        <taxon>Bacteria</taxon>
        <taxon>Bacillati</taxon>
        <taxon>Actinomycetota</taxon>
        <taxon>Actinomycetes</taxon>
        <taxon>Geodermatophilales</taxon>
        <taxon>Geodermatophilaceae</taxon>
        <taxon>Blastococcus</taxon>
    </lineage>
</organism>
<evidence type="ECO:0000313" key="11">
    <source>
        <dbReference type="Proteomes" id="UP000007517"/>
    </source>
</evidence>
<dbReference type="KEGG" id="bsd:BLASA_4928"/>
<accession>H6RU96</accession>
<keyword evidence="7 9" id="KW-0472">Membrane</keyword>
<feature type="region of interest" description="Disordered" evidence="8">
    <location>
        <begin position="1"/>
        <end position="67"/>
    </location>
</feature>
<comment type="subcellular location">
    <subcellularLocation>
        <location evidence="1">Cell membrane</location>
        <topology evidence="1">Multi-pass membrane protein</topology>
    </subcellularLocation>
</comment>
<sequence>MGRRARLVAAAAPAGRGVPSQPEPPPLPSSSEIGVPPMVRTARSDRQPAPVSQTVRPDQRPAPVASRRAGGLRPALLSVGLLASLGVLVATILVSLRFGSVPLSTATAIEAFTTFDGSTEHLIVRKSRLPRTVIGLGVGAALAVAGVGLQAVTRNPLGSPEILGLNAGASFAVVTAVHLFGIVSPSAYIWFAFAGALVAMTLVFLIASAGRDGATPVKLALSGAVVTALLGSWISAILVLDERTLDQVRFWLAGSLVGRDLAAFAEVAPFLVVGLALVGAMARQFDTLSLGESLAAGLGQRTRAVRAATVLAVVLLAGAAVAAAGPIAFIGLAVPHAVRAVVGPSHGWLLPYSAIYGAVLLLAADVLGRIVARPSEIDVGIMTAIVGAPFLVHLVRSRRLSEL</sequence>
<evidence type="ECO:0000256" key="5">
    <source>
        <dbReference type="ARBA" id="ARBA00022692"/>
    </source>
</evidence>
<feature type="transmembrane region" description="Helical" evidence="9">
    <location>
        <begin position="261"/>
        <end position="282"/>
    </location>
</feature>
<name>H6RU96_BLASD</name>
<evidence type="ECO:0000256" key="2">
    <source>
        <dbReference type="ARBA" id="ARBA00007935"/>
    </source>
</evidence>
<feature type="transmembrane region" description="Helical" evidence="9">
    <location>
        <begin position="132"/>
        <end position="151"/>
    </location>
</feature>
<dbReference type="FunFam" id="1.10.3470.10:FF:000001">
    <property type="entry name" value="Vitamin B12 ABC transporter permease BtuC"/>
    <property type="match status" value="1"/>
</dbReference>